<protein>
    <submittedName>
        <fullName evidence="3">Uncharacterized protein</fullName>
    </submittedName>
</protein>
<evidence type="ECO:0000256" key="1">
    <source>
        <dbReference type="ARBA" id="ARBA00023002"/>
    </source>
</evidence>
<dbReference type="AlphaFoldDB" id="A0A2W1FPS4"/>
<evidence type="ECO:0000313" key="4">
    <source>
        <dbReference type="Proteomes" id="UP000245464"/>
    </source>
</evidence>
<gene>
    <name evidence="3" type="ORF">PtrM4_056700</name>
</gene>
<dbReference type="RefSeq" id="XP_065963895.1">
    <property type="nucleotide sequence ID" value="XM_066105268.1"/>
</dbReference>
<dbReference type="KEGG" id="ptrr:90955290"/>
<name>A0A2W1FPS4_9PLEO</name>
<organism evidence="3 4">
    <name type="scientific">Pyrenophora tritici-repentis</name>
    <dbReference type="NCBI Taxonomy" id="45151"/>
    <lineage>
        <taxon>Eukaryota</taxon>
        <taxon>Fungi</taxon>
        <taxon>Dikarya</taxon>
        <taxon>Ascomycota</taxon>
        <taxon>Pezizomycotina</taxon>
        <taxon>Dothideomycetes</taxon>
        <taxon>Pleosporomycetidae</taxon>
        <taxon>Pleosporales</taxon>
        <taxon>Pleosporineae</taxon>
        <taxon>Pleosporaceae</taxon>
        <taxon>Pyrenophora</taxon>
    </lineage>
</organism>
<evidence type="ECO:0000313" key="3">
    <source>
        <dbReference type="EMBL" id="KAF7574047.1"/>
    </source>
</evidence>
<reference evidence="3" key="1">
    <citation type="journal article" date="2018" name="BMC Genomics">
        <title>Comparative genomics of the wheat fungal pathogen Pyrenophora tritici-repentis reveals chromosomal variations and genome plasticity.</title>
        <authorList>
            <person name="Moolhuijzen P."/>
            <person name="See P.T."/>
            <person name="Hane J.K."/>
            <person name="Shi G."/>
            <person name="Liu Z."/>
            <person name="Oliver R.P."/>
            <person name="Moffat C.S."/>
        </authorList>
    </citation>
    <scope>NUCLEOTIDE SEQUENCE [LARGE SCALE GENOMIC DNA]</scope>
    <source>
        <strain evidence="3">M4</strain>
    </source>
</reference>
<comment type="similarity">
    <text evidence="2">Belongs to the asaB hydroxylase/desaturase family.</text>
</comment>
<proteinExistence type="inferred from homology"/>
<dbReference type="InterPro" id="IPR044053">
    <property type="entry name" value="AsaB-like"/>
</dbReference>
<dbReference type="EMBL" id="NQIK02000002">
    <property type="protein sequence ID" value="KAF7574047.1"/>
    <property type="molecule type" value="Genomic_DNA"/>
</dbReference>
<sequence length="196" mass="22587">MIKSRYYPETEQLLKDVTGASRVHVFNHAIRRQRLSDDPDARTLSGPVNRIHIDQSYEAALSRVPFHLPEDADKLLKSRVQIINVWRPIKTVRRDPLAVAEANSVNDDSLVVAEIIYPDRNGETYAVKYDPKHKWFYKSELSPDEVLLFKCFDSKLDGRARRVPHTAFAVPGTEDKESRESIEIRALVFHEDQTFA</sequence>
<dbReference type="PANTHER" id="PTHR34598:SF3">
    <property type="entry name" value="OXIDOREDUCTASE AN1597"/>
    <property type="match status" value="1"/>
</dbReference>
<dbReference type="GO" id="GO:0016491">
    <property type="term" value="F:oxidoreductase activity"/>
    <property type="evidence" value="ECO:0007669"/>
    <property type="project" value="UniProtKB-KW"/>
</dbReference>
<comment type="caution">
    <text evidence="3">The sequence shown here is derived from an EMBL/GenBank/DDBJ whole genome shotgun (WGS) entry which is preliminary data.</text>
</comment>
<keyword evidence="1" id="KW-0560">Oxidoreductase</keyword>
<evidence type="ECO:0000256" key="2">
    <source>
        <dbReference type="ARBA" id="ARBA00023604"/>
    </source>
</evidence>
<dbReference type="NCBIfam" id="NF041278">
    <property type="entry name" value="CmcJ_NvfI_EfuI"/>
    <property type="match status" value="1"/>
</dbReference>
<dbReference type="Proteomes" id="UP000245464">
    <property type="component" value="Chromosome 2"/>
</dbReference>
<accession>A0A2W1FPS4</accession>
<dbReference type="GeneID" id="90955290"/>
<dbReference type="PANTHER" id="PTHR34598">
    <property type="entry name" value="BLL6449 PROTEIN"/>
    <property type="match status" value="1"/>
</dbReference>